<feature type="compositionally biased region" description="Pro residues" evidence="7">
    <location>
        <begin position="353"/>
        <end position="364"/>
    </location>
</feature>
<comment type="caution">
    <text evidence="9">The sequence shown here is derived from an EMBL/GenBank/DDBJ whole genome shotgun (WGS) entry which is preliminary data.</text>
</comment>
<comment type="similarity">
    <text evidence="2">Belongs to the CENP-C/MIF2 family.</text>
</comment>
<sequence length="839" mass="91573">MAPQASRRFHEAGVGSRTGLRLSAVARDQHGFEDLEAFYKASQAALDQGAQPDHGHEKDEDEDYDSFDETHFSHRSNAGVNGRKGQPASSSSLMDIQNSSAPSPHSLLRSSRQSAASSNSPRFKARPNITLADEDDDDLDLPNLSTGSRSFDLSAIAGDDNQSNQELQKSLSTLSAPAKGLSARQAGSATRPKAADKGKGKAFATISRAELLSDSEEDEILANLQKRLDSAYDDGQDAMSDDDIVSVQPSPARPRLGVPAPKPRSPAKSAANSAAKKRVQPVEEEISPPPQSSKSKPTASISQSQSQQSPRRKVAAKPSKSRPAETEPEPEPMYGLDYIDHPEYEMEHLPPQSLSPPPSQPAQPPKRKRGRPPKSGAAQEPTNDDPGRSTSRPSQKVKTNATNDNSGSAAAATSKRRKKPAGNEIVERVRSRPDVVATVFDENGVRRSTRQRFAPLEYWRGERIRYGRPSLPSVANMDGTGEDDFEEDPSMMHMRKRVPVLDVKEVIRVPRAPGEGTFSGTTNTRNRTTCVRRKVERKSEERTPRLESRTPDGEVGTWELSLDPTADTVHVEDGWDSKTTEMGLVMDDDQDDLTEVATCVVRTRNTIQPVSAANQQFKFEKLFNCGGVMATGVLQLGPGTRKPTKSSKDNSFVFCVIQGAVRATVHRKTFVVGPEGVFKVPSGNTYSLENVCERDVKLFFAQCRKIVGRKKVNDVLGDLSTFTQMSDTSYGMKDQTLQSHNVLVRGNGTSSVGREVEGESEEESPPPAENTSSASIKLTTAALSKTKVAASKVAQSQSTLSTGSDAEDVEEEEEEEEDDFETSRQIKAKKQKKKRVFKR</sequence>
<reference evidence="9" key="1">
    <citation type="submission" date="2023-10" db="EMBL/GenBank/DDBJ databases">
        <authorList>
            <person name="Guldener U."/>
        </authorList>
    </citation>
    <scope>NUCLEOTIDE SEQUENCE</scope>
    <source>
        <strain evidence="9">Mp4</strain>
    </source>
</reference>
<dbReference type="GO" id="GO:0051315">
    <property type="term" value="P:attachment of mitotic spindle microtubules to kinetochore"/>
    <property type="evidence" value="ECO:0007669"/>
    <property type="project" value="TreeGrafter"/>
</dbReference>
<feature type="compositionally biased region" description="Basic and acidic residues" evidence="7">
    <location>
        <begin position="338"/>
        <end position="348"/>
    </location>
</feature>
<feature type="compositionally biased region" description="Basic and acidic residues" evidence="7">
    <location>
        <begin position="537"/>
        <end position="552"/>
    </location>
</feature>
<feature type="compositionally biased region" description="Acidic residues" evidence="7">
    <location>
        <begin position="232"/>
        <end position="244"/>
    </location>
</feature>
<dbReference type="SUPFAM" id="SSF51182">
    <property type="entry name" value="RmlC-like cupins"/>
    <property type="match status" value="1"/>
</dbReference>
<comment type="subcellular location">
    <subcellularLocation>
        <location evidence="1">Nucleus</location>
    </subcellularLocation>
</comment>
<proteinExistence type="inferred from homology"/>
<evidence type="ECO:0000256" key="7">
    <source>
        <dbReference type="SAM" id="MobiDB-lite"/>
    </source>
</evidence>
<dbReference type="InterPro" id="IPR025974">
    <property type="entry name" value="Mif2/CENP-C_cupin"/>
</dbReference>
<dbReference type="GO" id="GO:0051455">
    <property type="term" value="P:spindle attachment to meiosis I kinetochore"/>
    <property type="evidence" value="ECO:0007669"/>
    <property type="project" value="TreeGrafter"/>
</dbReference>
<dbReference type="InterPro" id="IPR028386">
    <property type="entry name" value="CENP-C/Mif2/cnp3"/>
</dbReference>
<keyword evidence="4" id="KW-0539">Nucleus</keyword>
<evidence type="ECO:0000256" key="1">
    <source>
        <dbReference type="ARBA" id="ARBA00004123"/>
    </source>
</evidence>
<evidence type="ECO:0000259" key="8">
    <source>
        <dbReference type="Pfam" id="PF11699"/>
    </source>
</evidence>
<feature type="compositionally biased region" description="Acidic residues" evidence="7">
    <location>
        <begin position="805"/>
        <end position="820"/>
    </location>
</feature>
<feature type="compositionally biased region" description="Polar residues" evidence="7">
    <location>
        <begin position="793"/>
        <end position="804"/>
    </location>
</feature>
<keyword evidence="10" id="KW-1185">Reference proteome</keyword>
<dbReference type="EMBL" id="OAPG01000001">
    <property type="protein sequence ID" value="SNX81601.1"/>
    <property type="molecule type" value="Genomic_DNA"/>
</dbReference>
<feature type="domain" description="Mif2/CENP-C cupin" evidence="8">
    <location>
        <begin position="617"/>
        <end position="702"/>
    </location>
</feature>
<dbReference type="InterPro" id="IPR011051">
    <property type="entry name" value="RmlC_Cupin_sf"/>
</dbReference>
<comment type="function">
    <text evidence="5">Component of the kinetochore, a multiprotein complex that assembles on centromeric DNA and attaches chromosomes to spindle microtubules, mediating chromosome segregation and sister chromatid segregation during meiosis and mitosis. Component of the inner kinetochore constitutive centromere-associated network (CCAN), which serves as a structural platform for outer kinetochore assembly.</text>
</comment>
<feature type="compositionally biased region" description="Polar residues" evidence="7">
    <location>
        <begin position="160"/>
        <end position="175"/>
    </location>
</feature>
<feature type="region of interest" description="Disordered" evidence="7">
    <location>
        <begin position="43"/>
        <end position="202"/>
    </location>
</feature>
<dbReference type="FunFam" id="2.60.120.10:FF:000033">
    <property type="entry name" value="Centromere protein C 1"/>
    <property type="match status" value="1"/>
</dbReference>
<dbReference type="Pfam" id="PF11699">
    <property type="entry name" value="CENP-C_C"/>
    <property type="match status" value="1"/>
</dbReference>
<dbReference type="GO" id="GO:0000776">
    <property type="term" value="C:kinetochore"/>
    <property type="evidence" value="ECO:0007669"/>
    <property type="project" value="InterPro"/>
</dbReference>
<dbReference type="PANTHER" id="PTHR16684">
    <property type="entry name" value="CENTROMERE PROTEIN C"/>
    <property type="match status" value="1"/>
</dbReference>
<feature type="compositionally biased region" description="Polar residues" evidence="7">
    <location>
        <begin position="388"/>
        <end position="405"/>
    </location>
</feature>
<protein>
    <recommendedName>
        <fullName evidence="6">CENP-C homolog</fullName>
    </recommendedName>
</protein>
<evidence type="ECO:0000313" key="9">
    <source>
        <dbReference type="EMBL" id="SNX81601.1"/>
    </source>
</evidence>
<feature type="compositionally biased region" description="Polar residues" evidence="7">
    <location>
        <begin position="87"/>
        <end position="103"/>
    </location>
</feature>
<dbReference type="GO" id="GO:0051382">
    <property type="term" value="P:kinetochore assembly"/>
    <property type="evidence" value="ECO:0007669"/>
    <property type="project" value="InterPro"/>
</dbReference>
<gene>
    <name evidence="9" type="ORF">MEPE_00306</name>
</gene>
<evidence type="ECO:0000313" key="10">
    <source>
        <dbReference type="Proteomes" id="UP001294444"/>
    </source>
</evidence>
<accession>A0AAJ5C2J4</accession>
<dbReference type="PANTHER" id="PTHR16684:SF11">
    <property type="entry name" value="CENTROMERE PROTEIN C"/>
    <property type="match status" value="1"/>
</dbReference>
<dbReference type="Proteomes" id="UP001294444">
    <property type="component" value="Unassembled WGS sequence"/>
</dbReference>
<feature type="compositionally biased region" description="Low complexity" evidence="7">
    <location>
        <begin position="106"/>
        <end position="120"/>
    </location>
</feature>
<evidence type="ECO:0000256" key="6">
    <source>
        <dbReference type="ARBA" id="ARBA00075033"/>
    </source>
</evidence>
<dbReference type="GO" id="GO:0019237">
    <property type="term" value="F:centromeric DNA binding"/>
    <property type="evidence" value="ECO:0007669"/>
    <property type="project" value="InterPro"/>
</dbReference>
<evidence type="ECO:0000256" key="5">
    <source>
        <dbReference type="ARBA" id="ARBA00057947"/>
    </source>
</evidence>
<feature type="region of interest" description="Disordered" evidence="7">
    <location>
        <begin position="740"/>
        <end position="839"/>
    </location>
</feature>
<dbReference type="InterPro" id="IPR014710">
    <property type="entry name" value="RmlC-like_jellyroll"/>
</dbReference>
<feature type="compositionally biased region" description="Low complexity" evidence="7">
    <location>
        <begin position="292"/>
        <end position="309"/>
    </location>
</feature>
<dbReference type="GO" id="GO:0005634">
    <property type="term" value="C:nucleus"/>
    <property type="evidence" value="ECO:0007669"/>
    <property type="project" value="UniProtKB-SubCell"/>
</dbReference>
<feature type="region of interest" description="Disordered" evidence="7">
    <location>
        <begin position="1"/>
        <end position="21"/>
    </location>
</feature>
<feature type="compositionally biased region" description="Basic residues" evidence="7">
    <location>
        <begin position="826"/>
        <end position="839"/>
    </location>
</feature>
<organism evidence="9 10">
    <name type="scientific">Melanopsichium pennsylvanicum</name>
    <dbReference type="NCBI Taxonomy" id="63383"/>
    <lineage>
        <taxon>Eukaryota</taxon>
        <taxon>Fungi</taxon>
        <taxon>Dikarya</taxon>
        <taxon>Basidiomycota</taxon>
        <taxon>Ustilaginomycotina</taxon>
        <taxon>Ustilaginomycetes</taxon>
        <taxon>Ustilaginales</taxon>
        <taxon>Ustilaginaceae</taxon>
        <taxon>Melanopsichium</taxon>
    </lineage>
</organism>
<keyword evidence="3" id="KW-0238">DNA-binding</keyword>
<feature type="region of interest" description="Disordered" evidence="7">
    <location>
        <begin position="533"/>
        <end position="557"/>
    </location>
</feature>
<evidence type="ECO:0000256" key="4">
    <source>
        <dbReference type="ARBA" id="ARBA00023242"/>
    </source>
</evidence>
<evidence type="ECO:0000256" key="2">
    <source>
        <dbReference type="ARBA" id="ARBA00010291"/>
    </source>
</evidence>
<evidence type="ECO:0000256" key="3">
    <source>
        <dbReference type="ARBA" id="ARBA00023125"/>
    </source>
</evidence>
<feature type="region of interest" description="Disordered" evidence="7">
    <location>
        <begin position="232"/>
        <end position="429"/>
    </location>
</feature>
<dbReference type="Gene3D" id="2.60.120.10">
    <property type="entry name" value="Jelly Rolls"/>
    <property type="match status" value="1"/>
</dbReference>
<name>A0AAJ5C2J4_9BASI</name>
<dbReference type="AlphaFoldDB" id="A0AAJ5C2J4"/>
<dbReference type="CDD" id="cd06993">
    <property type="entry name" value="cupin_CENP-C_C"/>
    <property type="match status" value="1"/>
</dbReference>